<name>A0A1Y1XEA5_9FUNG</name>
<dbReference type="Proteomes" id="UP000193944">
    <property type="component" value="Unassembled WGS sequence"/>
</dbReference>
<evidence type="ECO:0000313" key="4">
    <source>
        <dbReference type="Proteomes" id="UP000193944"/>
    </source>
</evidence>
<comment type="caution">
    <text evidence="3">The sequence shown here is derived from an EMBL/GenBank/DDBJ whole genome shotgun (WGS) entry which is preliminary data.</text>
</comment>
<keyword evidence="1" id="KW-1133">Transmembrane helix</keyword>
<gene>
    <name evidence="3" type="ORF">BCR32DRAFT_266570</name>
</gene>
<organism evidence="3 4">
    <name type="scientific">Anaeromyces robustus</name>
    <dbReference type="NCBI Taxonomy" id="1754192"/>
    <lineage>
        <taxon>Eukaryota</taxon>
        <taxon>Fungi</taxon>
        <taxon>Fungi incertae sedis</taxon>
        <taxon>Chytridiomycota</taxon>
        <taxon>Chytridiomycota incertae sedis</taxon>
        <taxon>Neocallimastigomycetes</taxon>
        <taxon>Neocallimastigales</taxon>
        <taxon>Neocallimastigaceae</taxon>
        <taxon>Anaeromyces</taxon>
    </lineage>
</organism>
<dbReference type="EMBL" id="MCFG01000059">
    <property type="protein sequence ID" value="ORX84090.1"/>
    <property type="molecule type" value="Genomic_DNA"/>
</dbReference>
<keyword evidence="4" id="KW-1185">Reference proteome</keyword>
<reference evidence="3 4" key="2">
    <citation type="submission" date="2016-08" db="EMBL/GenBank/DDBJ databases">
        <title>Pervasive Adenine N6-methylation of Active Genes in Fungi.</title>
        <authorList>
            <consortium name="DOE Joint Genome Institute"/>
            <person name="Mondo S.J."/>
            <person name="Dannebaum R.O."/>
            <person name="Kuo R.C."/>
            <person name="Labutti K."/>
            <person name="Haridas S."/>
            <person name="Kuo A."/>
            <person name="Salamov A."/>
            <person name="Ahrendt S.R."/>
            <person name="Lipzen A."/>
            <person name="Sullivan W."/>
            <person name="Andreopoulos W.B."/>
            <person name="Clum A."/>
            <person name="Lindquist E."/>
            <person name="Daum C."/>
            <person name="Ramamoorthy G.K."/>
            <person name="Gryganskyi A."/>
            <person name="Culley D."/>
            <person name="Magnuson J.K."/>
            <person name="James T.Y."/>
            <person name="O'Malley M.A."/>
            <person name="Stajich J.E."/>
            <person name="Spatafora J.W."/>
            <person name="Visel A."/>
            <person name="Grigoriev I.V."/>
        </authorList>
    </citation>
    <scope>NUCLEOTIDE SEQUENCE [LARGE SCALE GENOMIC DNA]</scope>
    <source>
        <strain evidence="3 4">S4</strain>
    </source>
</reference>
<keyword evidence="1" id="KW-0812">Transmembrane</keyword>
<evidence type="ECO:0000256" key="2">
    <source>
        <dbReference type="SAM" id="SignalP"/>
    </source>
</evidence>
<accession>A0A1Y1XEA5</accession>
<evidence type="ECO:0000256" key="1">
    <source>
        <dbReference type="SAM" id="Phobius"/>
    </source>
</evidence>
<reference evidence="3 4" key="1">
    <citation type="submission" date="2016-08" db="EMBL/GenBank/DDBJ databases">
        <title>A Parts List for Fungal Cellulosomes Revealed by Comparative Genomics.</title>
        <authorList>
            <consortium name="DOE Joint Genome Institute"/>
            <person name="Haitjema C.H."/>
            <person name="Gilmore S.P."/>
            <person name="Henske J.K."/>
            <person name="Solomon K.V."/>
            <person name="De Groot R."/>
            <person name="Kuo A."/>
            <person name="Mondo S.J."/>
            <person name="Salamov A.A."/>
            <person name="Labutti K."/>
            <person name="Zhao Z."/>
            <person name="Chiniquy J."/>
            <person name="Barry K."/>
            <person name="Brewer H.M."/>
            <person name="Purvine S.O."/>
            <person name="Wright A.T."/>
            <person name="Boxma B."/>
            <person name="Van Alen T."/>
            <person name="Hackstein J.H."/>
            <person name="Baker S.E."/>
            <person name="Grigoriev I.V."/>
            <person name="O'Malley M.A."/>
        </authorList>
    </citation>
    <scope>NUCLEOTIDE SEQUENCE [LARGE SCALE GENOMIC DNA]</scope>
    <source>
        <strain evidence="3 4">S4</strain>
    </source>
</reference>
<dbReference type="OrthoDB" id="2142545at2759"/>
<keyword evidence="2" id="KW-0732">Signal</keyword>
<feature type="chain" id="PRO_5012169167" evidence="2">
    <location>
        <begin position="25"/>
        <end position="1342"/>
    </location>
</feature>
<feature type="transmembrane region" description="Helical" evidence="1">
    <location>
        <begin position="1324"/>
        <end position="1341"/>
    </location>
</feature>
<sequence>MKTKNHYKILFIIYVILHIKKILATVPSCTYNSNQCSTNNESQLEKDYLCYDENTKYFYLMGNGNSCTLQQYSGNIFLNCNDSKCKLIKSETDSIEEGYNCKVGKCNKITVTGLYDNVSNPEYYIYYDDQKKNFQQLKIINYAVYLINSTSLVTCMGNKLCKINTISANGYYVNSGNNESGKLISCLTKDSTIVCQNKQINEGYFLNSGPDKSSKPLIHCISSVCNTEVINGNNYFLNAGSLNSNMDSLIYCSDVTCTTIITANNQFYIGYNNDSNMLISCNDKGCSIINSVSDKGYYKNSGENNNLMPLIHCNSYDNCSGVSITEPGYYIDASTTNHVFFCSDTCSSVDVKTIDATIPGKCTIIDNYFVMIGNYNEKDNNYDILYTSNEDLYYYLEITPESKFPSIISTVKTLFKISSYSITRVVVDGIISINDNSHRINNQSANLTNGDSLFKCTKSKMICEKEDTCSTGSFYLDVNNKIGYRCNSNKLNVISKGYYLDSNKMNGSYHPYLIYCKAVNDCTYVTNPSDYYINSGHDNNSSKFDTDILIYCNNNSCKPVPCTSNSYYIAGNSDIINNEYIYCSSSTQCEYKKSLSESYYINSGQDKNKKALIKCVNGKCQSINANNGYYINDKSDELIYCDSGNNCSIIKASSGFYYTNNDTDGIKKIIECTTKTNVSCEKKKANNGYYISNTSNILIDCMSDKCKTIYATNGIFRSATTTTTTTTTMNYKKRNSSIHERDTQVVYNIISCTNTGCHQLSASELAAIPVCTFERNKCFITTKYSINPSAVSSIKAGEYCTNLDHSIIYFATDTVVTDPEIIDGTTSIYTTTTTTTNCIEVTSEYSSYYYTVNGNIYRINDGRITQETQSGYYFINIETNTLVNGNTIEEYNNPNCKLFKCNDSSCNIVEKPNTTTYYADVNKKIIKFDINNNLYTFPYDKDIVCIYNNNKCTPKYDLKNQEFCITYTGELVLASSDIKSHETGDCYKSNNIISYIFGYSQHLYEMDSNSAQLIDTAGYYIVSMATNSTASYKDYNNSNNNIIKIYGCLNSSCKEYEPIEGIYYYDYLSRYMYKYEDGVWSTPKISGYVFASIIPNDIYIYRFSINMNNKVLLEGKAVSGYYYTVDNEMYDCDENYGCEKISDNGYYFTNNGEMYYCLYDSEELEKTTCVKQNCYIGEYYFIDGIYYRCEFGSIYNYISGKYCNYNERVIVNFPVAINTDYPSEVYEAITKISKNNNSTAIINNKINNYLTVIPGIYTNCTYNYEDKTSSFDLLCINNFVTLDDDDNAQICSISQLGYVECVEDESNKEKCNPSLSFARYSSNITYIITISIIYLILEIFYY</sequence>
<dbReference type="STRING" id="1754192.A0A1Y1XEA5"/>
<feature type="signal peptide" evidence="2">
    <location>
        <begin position="1"/>
        <end position="24"/>
    </location>
</feature>
<protein>
    <submittedName>
        <fullName evidence="3">Scaffoldin</fullName>
    </submittedName>
</protein>
<proteinExistence type="predicted"/>
<keyword evidence="1" id="KW-0472">Membrane</keyword>
<evidence type="ECO:0000313" key="3">
    <source>
        <dbReference type="EMBL" id="ORX84090.1"/>
    </source>
</evidence>